<keyword evidence="4" id="KW-0378">Hydrolase</keyword>
<dbReference type="InterPro" id="IPR027417">
    <property type="entry name" value="P-loop_NTPase"/>
</dbReference>
<dbReference type="InterPro" id="IPR049035">
    <property type="entry name" value="ADDB_N"/>
</dbReference>
<dbReference type="Gene3D" id="3.90.320.10">
    <property type="match status" value="1"/>
</dbReference>
<organism evidence="11 12">
    <name type="scientific">Intestinimonas butyriciproducens</name>
    <dbReference type="NCBI Taxonomy" id="1297617"/>
    <lineage>
        <taxon>Bacteria</taxon>
        <taxon>Bacillati</taxon>
        <taxon>Bacillota</taxon>
        <taxon>Clostridia</taxon>
        <taxon>Eubacteriales</taxon>
        <taxon>Intestinimonas</taxon>
    </lineage>
</organism>
<keyword evidence="5" id="KW-0347">Helicase</keyword>
<sequence length="1116" mass="124290">MLRLLLGRAGAGKSTAILRRIAASGGARRQLLIVPEQASHETERRLCAVAGNQVSLYAEVLSFTRLGSRVFSQAGGLAAPALDPGGRLLLMCAALKSVSGSLTVYARPSRKPAFLTGLLATLDECKQYQVFPDDLARAGEAVEGREGEKLRDLGLIFGAYEALSAQTAADPRDRITRLAQGLKECGYARGMDIYIDGFTDFTPQQGLVLRALLRQAESVTVALTSDRLDRDTGASNIFAPARRTAAYLRRMAGEEHVPAEAEYLPQRGEGRSAALARLEANLFADVPAAAASPAPEIGLFSALRPRSEVEYAASEVLRLVREEGCRFRDIALVARGFERYAPLVEEIFPRYGIPVFLDAMTDILQKPVFAVVTGALDVVARGYSYDDVFRYLKTGLAGVSRGECDELENYVLKWGIKGNRWTAKADWDMHPRGYGFPMTGPDREWIARVNEARRKVVGPLEGLRKNRDRTGRGQAMALYRFLESIRLPEQLAERSERLRARGEFKRAEEYGQLWEILCGGLEQCAGLLGEEPMELQEFAQLFKLVLSQYDVGTIPVSLDRVNAGEAARLGNREVKALFFLGADDGAVPQVVPAPGLFTDDDRSLLSSFGLELSPQLADKLDREMTIVYEACARPSHWLTVSWAAMDPQGEEKRPSFLVSRLRLLFPQNPLLREQDMSGTFRLSAPGPAVELAGRYPQVRRILSGRAEYAPRVRRMEDALHAERGSLSPEAVQRLYGRHVPMSASRMDKYQSCHFSYFMQYGLNAKARRTAGFQAPEYGTFVHYVLEHVLQDPACRVGDGSGGWSYDRERARRLIREIMERYIAEELGGLENKTPRFLYLFQRLVRPVTQVVENVLDELGASQFRPIAFELGFGAKGELPPVELTVDGITVSISGFVDRLDGWVHNGRLYLRVVDYKTGRKSFDLTEVWNGLGLQMLLYLFTLEDQGSALYHREVTPAGVLYLPAREATVQGRRDMDEAERRKRADAELRRRGLILDDPEVVEAMESPGEEWLRFLPLRVSGRTGAITGDALVSAERLGRLKVHTQRILREIARELSAGNIAADPFWRGPEKNACLYCDYAAACHFEEGRGGDRVRYLPALDGEAFWQAVAAEETEK</sequence>
<reference evidence="12" key="2">
    <citation type="submission" date="2015-04" db="EMBL/GenBank/DDBJ databases">
        <title>A butyrogenic pathway from the amino acid lysine in a human gut commensal.</title>
        <authorList>
            <person name="de Vos W.M."/>
            <person name="Bui N.T.P."/>
            <person name="Plugge C.M."/>
            <person name="Ritari J."/>
        </authorList>
    </citation>
    <scope>NUCLEOTIDE SEQUENCE [LARGE SCALE GENOMIC DNA]</scope>
    <source>
        <strain evidence="12">AF211</strain>
    </source>
</reference>
<keyword evidence="8" id="KW-0238">DNA-binding</keyword>
<dbReference type="PROSITE" id="PS51217">
    <property type="entry name" value="UVRD_HELICASE_CTER"/>
    <property type="match status" value="1"/>
</dbReference>
<dbReference type="Pfam" id="PF21445">
    <property type="entry name" value="ADDB_N"/>
    <property type="match status" value="1"/>
</dbReference>
<keyword evidence="1" id="KW-0540">Nuclease</keyword>
<gene>
    <name evidence="11" type="ORF">IB211_01980c</name>
</gene>
<proteinExistence type="predicted"/>
<dbReference type="Proteomes" id="UP000064844">
    <property type="component" value="Chromosome"/>
</dbReference>
<dbReference type="Pfam" id="PF12705">
    <property type="entry name" value="PDDEXK_1"/>
    <property type="match status" value="1"/>
</dbReference>
<name>A0A0S2W505_9FIRM</name>
<protein>
    <submittedName>
        <fullName evidence="11">ATP-dependent nuclease, subunit B</fullName>
    </submittedName>
</protein>
<feature type="domain" description="UvrD-like helicase C-terminal" evidence="10">
    <location>
        <begin position="266"/>
        <end position="549"/>
    </location>
</feature>
<keyword evidence="12" id="KW-1185">Reference proteome</keyword>
<evidence type="ECO:0000313" key="12">
    <source>
        <dbReference type="Proteomes" id="UP000064844"/>
    </source>
</evidence>
<dbReference type="eggNOG" id="COG3857">
    <property type="taxonomic scope" value="Bacteria"/>
</dbReference>
<keyword evidence="2" id="KW-0547">Nucleotide-binding</keyword>
<dbReference type="KEGG" id="ibu:IB211_01980c"/>
<dbReference type="Gene3D" id="3.40.50.300">
    <property type="entry name" value="P-loop containing nucleotide triphosphate hydrolases"/>
    <property type="match status" value="4"/>
</dbReference>
<dbReference type="SUPFAM" id="SSF52980">
    <property type="entry name" value="Restriction endonuclease-like"/>
    <property type="match status" value="1"/>
</dbReference>
<keyword evidence="9" id="KW-0234">DNA repair</keyword>
<dbReference type="GO" id="GO:0004527">
    <property type="term" value="F:exonuclease activity"/>
    <property type="evidence" value="ECO:0007669"/>
    <property type="project" value="UniProtKB-KW"/>
</dbReference>
<accession>A0A0S2W505</accession>
<dbReference type="GO" id="GO:0004386">
    <property type="term" value="F:helicase activity"/>
    <property type="evidence" value="ECO:0007669"/>
    <property type="project" value="UniProtKB-KW"/>
</dbReference>
<dbReference type="EMBL" id="CP011307">
    <property type="protein sequence ID" value="ALP94371.1"/>
    <property type="molecule type" value="Genomic_DNA"/>
</dbReference>
<dbReference type="STRING" id="1297617.IB211_01980c"/>
<keyword evidence="6" id="KW-0269">Exonuclease</keyword>
<dbReference type="InterPro" id="IPR011604">
    <property type="entry name" value="PDDEXK-like_dom_sf"/>
</dbReference>
<evidence type="ECO:0000313" key="11">
    <source>
        <dbReference type="EMBL" id="ALP94371.1"/>
    </source>
</evidence>
<dbReference type="GO" id="GO:0006310">
    <property type="term" value="P:DNA recombination"/>
    <property type="evidence" value="ECO:0007669"/>
    <property type="project" value="TreeGrafter"/>
</dbReference>
<dbReference type="AlphaFoldDB" id="A0A0S2W505"/>
<dbReference type="InterPro" id="IPR038726">
    <property type="entry name" value="PDDEXK_AddAB-type"/>
</dbReference>
<evidence type="ECO:0000259" key="10">
    <source>
        <dbReference type="PROSITE" id="PS51217"/>
    </source>
</evidence>
<evidence type="ECO:0000256" key="7">
    <source>
        <dbReference type="ARBA" id="ARBA00022840"/>
    </source>
</evidence>
<reference evidence="11 12" key="1">
    <citation type="journal article" date="2015" name="Nat. Commun.">
        <title>Production of butyrate from lysine and the Amadori product fructoselysine by a human gut commensal.</title>
        <authorList>
            <person name="Bui T.P."/>
            <person name="Ritari J."/>
            <person name="Boeren S."/>
            <person name="de Waard P."/>
            <person name="Plugge C.M."/>
            <person name="de Vos W.M."/>
        </authorList>
    </citation>
    <scope>NUCLEOTIDE SEQUENCE [LARGE SCALE GENOMIC DNA]</scope>
    <source>
        <strain evidence="11 12">AF211</strain>
    </source>
</reference>
<evidence type="ECO:0000256" key="5">
    <source>
        <dbReference type="ARBA" id="ARBA00022806"/>
    </source>
</evidence>
<dbReference type="InterPro" id="IPR014017">
    <property type="entry name" value="DNA_helicase_UvrD-like_C"/>
</dbReference>
<evidence type="ECO:0000256" key="9">
    <source>
        <dbReference type="ARBA" id="ARBA00023204"/>
    </source>
</evidence>
<dbReference type="SUPFAM" id="SSF52540">
    <property type="entry name" value="P-loop containing nucleoside triphosphate hydrolases"/>
    <property type="match status" value="1"/>
</dbReference>
<dbReference type="PANTHER" id="PTHR30591:SF1">
    <property type="entry name" value="RECBCD ENZYME SUBUNIT RECC"/>
    <property type="match status" value="1"/>
</dbReference>
<evidence type="ECO:0000256" key="8">
    <source>
        <dbReference type="ARBA" id="ARBA00023125"/>
    </source>
</evidence>
<dbReference type="InterPro" id="IPR011335">
    <property type="entry name" value="Restrct_endonuc-II-like"/>
</dbReference>
<keyword evidence="7" id="KW-0067">ATP-binding</keyword>
<evidence type="ECO:0000256" key="4">
    <source>
        <dbReference type="ARBA" id="ARBA00022801"/>
    </source>
</evidence>
<keyword evidence="3" id="KW-0227">DNA damage</keyword>
<dbReference type="GO" id="GO:0003677">
    <property type="term" value="F:DNA binding"/>
    <property type="evidence" value="ECO:0007669"/>
    <property type="project" value="UniProtKB-KW"/>
</dbReference>
<dbReference type="GO" id="GO:0005524">
    <property type="term" value="F:ATP binding"/>
    <property type="evidence" value="ECO:0007669"/>
    <property type="project" value="UniProtKB-KW"/>
</dbReference>
<dbReference type="PATRIC" id="fig|1297617.4.peg.2044"/>
<evidence type="ECO:0000256" key="3">
    <source>
        <dbReference type="ARBA" id="ARBA00022763"/>
    </source>
</evidence>
<dbReference type="PANTHER" id="PTHR30591">
    <property type="entry name" value="RECBCD ENZYME SUBUNIT RECC"/>
    <property type="match status" value="1"/>
</dbReference>
<evidence type="ECO:0000256" key="6">
    <source>
        <dbReference type="ARBA" id="ARBA00022839"/>
    </source>
</evidence>
<dbReference type="RefSeq" id="WP_058117922.1">
    <property type="nucleotide sequence ID" value="NZ_CP011307.1"/>
</dbReference>
<evidence type="ECO:0000256" key="1">
    <source>
        <dbReference type="ARBA" id="ARBA00022722"/>
    </source>
</evidence>
<evidence type="ECO:0000256" key="2">
    <source>
        <dbReference type="ARBA" id="ARBA00022741"/>
    </source>
</evidence>
<dbReference type="GO" id="GO:0006281">
    <property type="term" value="P:DNA repair"/>
    <property type="evidence" value="ECO:0007669"/>
    <property type="project" value="UniProtKB-KW"/>
</dbReference>